<dbReference type="Proteomes" id="UP000182660">
    <property type="component" value="Unassembled WGS sequence"/>
</dbReference>
<evidence type="ECO:0000256" key="1">
    <source>
        <dbReference type="SAM" id="MobiDB-lite"/>
    </source>
</evidence>
<dbReference type="GeneID" id="61297964"/>
<dbReference type="RefSeq" id="WP_075473495.1">
    <property type="nucleotide sequence ID" value="NZ_CAWQZC010000007.1"/>
</dbReference>
<keyword evidence="3" id="KW-1185">Reference proteome</keyword>
<name>A0ABY1HKG4_9GAMM</name>
<organism evidence="2 3">
    <name type="scientific">Moritella viscosa</name>
    <dbReference type="NCBI Taxonomy" id="80854"/>
    <lineage>
        <taxon>Bacteria</taxon>
        <taxon>Pseudomonadati</taxon>
        <taxon>Pseudomonadota</taxon>
        <taxon>Gammaproteobacteria</taxon>
        <taxon>Alteromonadales</taxon>
        <taxon>Moritellaceae</taxon>
        <taxon>Moritella</taxon>
    </lineage>
</organism>
<sequence length="231" mass="26055">MKLYENVVIGNFLYGLGHSIGHATLEKRQLSVINLLQQTPADKELGDMLLEFPGVVRLIEFKNKASSLTKEKDRCEQLTIQIGNNEELQRISKEIHWYVETEPFKESCLNNITPYLNAFSGDKSTHTIESFIESITQSVVAPQSTIAPSKLKAYLAMVSTCQGSGKIGTGGLIVSVGQEGVRYLQFADIMQLRLQHKDYVLQVTQEFDSVMEKNQKKEHKQGRSFSRGRSR</sequence>
<gene>
    <name evidence="2" type="ORF">MT2528_3973</name>
</gene>
<feature type="region of interest" description="Disordered" evidence="1">
    <location>
        <begin position="212"/>
        <end position="231"/>
    </location>
</feature>
<evidence type="ECO:0000313" key="2">
    <source>
        <dbReference type="EMBL" id="SGZ00102.1"/>
    </source>
</evidence>
<reference evidence="2 3" key="1">
    <citation type="submission" date="2016-11" db="EMBL/GenBank/DDBJ databases">
        <authorList>
            <person name="Klemetsen T."/>
        </authorList>
    </citation>
    <scope>NUCLEOTIDE SEQUENCE [LARGE SCALE GENOMIC DNA]</scope>
    <source>
        <strain evidence="2">MT 2528</strain>
    </source>
</reference>
<proteinExistence type="predicted"/>
<protein>
    <submittedName>
        <fullName evidence="2">Uncharacterized protein</fullName>
    </submittedName>
</protein>
<evidence type="ECO:0000313" key="3">
    <source>
        <dbReference type="Proteomes" id="UP000182660"/>
    </source>
</evidence>
<dbReference type="EMBL" id="FPLJ01000089">
    <property type="protein sequence ID" value="SGZ00102.1"/>
    <property type="molecule type" value="Genomic_DNA"/>
</dbReference>
<accession>A0ABY1HKG4</accession>
<comment type="caution">
    <text evidence="2">The sequence shown here is derived from an EMBL/GenBank/DDBJ whole genome shotgun (WGS) entry which is preliminary data.</text>
</comment>
<feature type="compositionally biased region" description="Basic residues" evidence="1">
    <location>
        <begin position="216"/>
        <end position="231"/>
    </location>
</feature>